<accession>A0AA97JHV1</accession>
<name>A0AA97JHV1_EUBMA</name>
<evidence type="ECO:0000313" key="5">
    <source>
        <dbReference type="RefSeq" id="XP_054837741.1"/>
    </source>
</evidence>
<dbReference type="InterPro" id="IPR001124">
    <property type="entry name" value="Lipid-bd_serum_glycop_C"/>
</dbReference>
<dbReference type="Gene3D" id="3.15.10.10">
    <property type="entry name" value="Bactericidal permeability-increasing protein, domain 1"/>
    <property type="match status" value="1"/>
</dbReference>
<evidence type="ECO:0000259" key="2">
    <source>
        <dbReference type="SMART" id="SM00328"/>
    </source>
</evidence>
<protein>
    <submittedName>
        <fullName evidence="5">BPI fold-containing family B member 2</fullName>
    </submittedName>
</protein>
<dbReference type="Proteomes" id="UP001190640">
    <property type="component" value="Chromosome 5"/>
</dbReference>
<dbReference type="InterPro" id="IPR017942">
    <property type="entry name" value="Lipid-bd_serum_glycop_N"/>
</dbReference>
<dbReference type="SMART" id="SM00329">
    <property type="entry name" value="BPI2"/>
    <property type="match status" value="1"/>
</dbReference>
<dbReference type="RefSeq" id="XP_054837741.1">
    <property type="nucleotide sequence ID" value="XM_054981766.1"/>
</dbReference>
<evidence type="ECO:0000256" key="1">
    <source>
        <dbReference type="SAM" id="SignalP"/>
    </source>
</evidence>
<evidence type="ECO:0000313" key="4">
    <source>
        <dbReference type="Proteomes" id="UP001190640"/>
    </source>
</evidence>
<feature type="chain" id="PRO_5041688386" evidence="1">
    <location>
        <begin position="20"/>
        <end position="457"/>
    </location>
</feature>
<reference evidence="5" key="1">
    <citation type="submission" date="2025-08" db="UniProtKB">
        <authorList>
            <consortium name="RefSeq"/>
        </authorList>
    </citation>
    <scope>IDENTIFICATION</scope>
    <source>
        <tissue evidence="5">Blood</tissue>
    </source>
</reference>
<keyword evidence="4" id="KW-1185">Reference proteome</keyword>
<dbReference type="Pfam" id="PF01273">
    <property type="entry name" value="LBP_BPI_CETP"/>
    <property type="match status" value="1"/>
</dbReference>
<proteinExistence type="predicted"/>
<dbReference type="CTD" id="80341"/>
<dbReference type="InterPro" id="IPR051660">
    <property type="entry name" value="BPI_fold-BPI/LBP"/>
</dbReference>
<dbReference type="SUPFAM" id="SSF55394">
    <property type="entry name" value="Bactericidal permeability-increasing protein, BPI"/>
    <property type="match status" value="2"/>
</dbReference>
<dbReference type="GeneID" id="129331299"/>
<dbReference type="PANTHER" id="PTHR46019">
    <property type="entry name" value="BPI FOLD-CONTAINING FAMILY B MEMBER 4-RELATED"/>
    <property type="match status" value="1"/>
</dbReference>
<dbReference type="Pfam" id="PF02886">
    <property type="entry name" value="LBP_BPI_CETP_C"/>
    <property type="match status" value="1"/>
</dbReference>
<organism evidence="4 5">
    <name type="scientific">Eublepharis macularius</name>
    <name type="common">Leopard gecko</name>
    <name type="synonym">Cyrtodactylus macularius</name>
    <dbReference type="NCBI Taxonomy" id="481883"/>
    <lineage>
        <taxon>Eukaryota</taxon>
        <taxon>Metazoa</taxon>
        <taxon>Chordata</taxon>
        <taxon>Craniata</taxon>
        <taxon>Vertebrata</taxon>
        <taxon>Euteleostomi</taxon>
        <taxon>Lepidosauria</taxon>
        <taxon>Squamata</taxon>
        <taxon>Bifurcata</taxon>
        <taxon>Gekkota</taxon>
        <taxon>Eublepharidae</taxon>
        <taxon>Eublepharinae</taxon>
        <taxon>Eublepharis</taxon>
    </lineage>
</organism>
<feature type="domain" description="Lipid-binding serum glycoprotein N-terminal" evidence="2">
    <location>
        <begin position="27"/>
        <end position="229"/>
    </location>
</feature>
<gene>
    <name evidence="5" type="primary">BPIFB2</name>
</gene>
<feature type="signal peptide" evidence="1">
    <location>
        <begin position="1"/>
        <end position="19"/>
    </location>
</feature>
<dbReference type="GO" id="GO:0008289">
    <property type="term" value="F:lipid binding"/>
    <property type="evidence" value="ECO:0007669"/>
    <property type="project" value="InterPro"/>
</dbReference>
<dbReference type="KEGG" id="emc:129331299"/>
<evidence type="ECO:0000259" key="3">
    <source>
        <dbReference type="SMART" id="SM00329"/>
    </source>
</evidence>
<keyword evidence="1" id="KW-0732">Signal</keyword>
<sequence>MFKLCALSMVLCLLAPSRATTPGTVVRVNQEALEYVCQQGRPFLLQGLMKIQIPAFKPGGFILGQLLNIVGIKILDVQLPHLSVKLIPKTGVQLSLSCHFHISGNIMEFKVGSSILLDVRLTRSPHGFPILSITACKSILGDVQVIVGGNNLLGFLKPLQNHIRAILIDKMCLSVSNVVLGLNAKLGTMVDLNTISRGSHLGYSLLEQPEITSDYIDLGLNAAFELMGKPIEDSSPSLPFSLPPQETVSDDSMMNMGMSEQMFRSYFATLEQSGAFNLFIGGQSGSGGIQLSTSMLQSAIPSLSSQYPQDVAVALNVVLAKLPVITLVEGGAVLSISPAVQVAVGSSASSSETLCTLEADVRLGLQLSVTTTSLKIVVALQGAIGLEVVSSSVKVEQVDQLREIVVSVFEKAYLLHLNAVLSVGVSLPKIANIQYVDPAIEIHKGYAQVNCDLDYLA</sequence>
<dbReference type="SMART" id="SM00328">
    <property type="entry name" value="BPI1"/>
    <property type="match status" value="1"/>
</dbReference>
<dbReference type="InterPro" id="IPR017943">
    <property type="entry name" value="Bactericidal_perm-incr_a/b_dom"/>
</dbReference>
<dbReference type="AlphaFoldDB" id="A0AA97JHV1"/>
<dbReference type="PANTHER" id="PTHR46019:SF1">
    <property type="entry name" value="BPI FOLD-CONTAINING FAMILY B MEMBER 2"/>
    <property type="match status" value="1"/>
</dbReference>
<dbReference type="Gene3D" id="3.15.20.10">
    <property type="entry name" value="Bactericidal permeability-increasing protein, domain 2"/>
    <property type="match status" value="1"/>
</dbReference>
<feature type="domain" description="Lipid-binding serum glycoprotein C-terminal" evidence="3">
    <location>
        <begin position="248"/>
        <end position="451"/>
    </location>
</feature>